<evidence type="ECO:0000256" key="1">
    <source>
        <dbReference type="SAM" id="MobiDB-lite"/>
    </source>
</evidence>
<proteinExistence type="predicted"/>
<feature type="region of interest" description="Disordered" evidence="1">
    <location>
        <begin position="75"/>
        <end position="99"/>
    </location>
</feature>
<organism evidence="2 3">
    <name type="scientific">Diversispora eburnea</name>
    <dbReference type="NCBI Taxonomy" id="1213867"/>
    <lineage>
        <taxon>Eukaryota</taxon>
        <taxon>Fungi</taxon>
        <taxon>Fungi incertae sedis</taxon>
        <taxon>Mucoromycota</taxon>
        <taxon>Glomeromycotina</taxon>
        <taxon>Glomeromycetes</taxon>
        <taxon>Diversisporales</taxon>
        <taxon>Diversisporaceae</taxon>
        <taxon>Diversispora</taxon>
    </lineage>
</organism>
<reference evidence="2" key="1">
    <citation type="submission" date="2021-06" db="EMBL/GenBank/DDBJ databases">
        <authorList>
            <person name="Kallberg Y."/>
            <person name="Tangrot J."/>
            <person name="Rosling A."/>
        </authorList>
    </citation>
    <scope>NUCLEOTIDE SEQUENCE</scope>
    <source>
        <strain evidence="2">AZ414A</strain>
    </source>
</reference>
<sequence length="99" mass="11422">MFSGTAIYENSVSITVYRNGIQCKQGLVLKRKTSTTNLEWIWSKHCILDCPLFNVFTPKVAEEIIEKGKRSLVELNQPPREKNTNSSKKSTEDYKNIRK</sequence>
<dbReference type="EMBL" id="CAJVPK010000583">
    <property type="protein sequence ID" value="CAG8528789.1"/>
    <property type="molecule type" value="Genomic_DNA"/>
</dbReference>
<evidence type="ECO:0000313" key="3">
    <source>
        <dbReference type="Proteomes" id="UP000789706"/>
    </source>
</evidence>
<accession>A0A9N9FF55</accession>
<comment type="caution">
    <text evidence="2">The sequence shown here is derived from an EMBL/GenBank/DDBJ whole genome shotgun (WGS) entry which is preliminary data.</text>
</comment>
<dbReference type="Proteomes" id="UP000789706">
    <property type="component" value="Unassembled WGS sequence"/>
</dbReference>
<gene>
    <name evidence="2" type="ORF">DEBURN_LOCUS6035</name>
</gene>
<keyword evidence="3" id="KW-1185">Reference proteome</keyword>
<dbReference type="AlphaFoldDB" id="A0A9N9FF55"/>
<feature type="compositionally biased region" description="Basic and acidic residues" evidence="1">
    <location>
        <begin position="79"/>
        <end position="99"/>
    </location>
</feature>
<name>A0A9N9FF55_9GLOM</name>
<evidence type="ECO:0000313" key="2">
    <source>
        <dbReference type="EMBL" id="CAG8528789.1"/>
    </source>
</evidence>
<protein>
    <submittedName>
        <fullName evidence="2">1996_t:CDS:1</fullName>
    </submittedName>
</protein>